<protein>
    <submittedName>
        <fullName evidence="2">Uncharacterized protein</fullName>
    </submittedName>
</protein>
<reference evidence="2 3" key="1">
    <citation type="journal article" date="2015" name="Sci. Rep.">
        <title>Chromosome-level genome map provides insights into diverse defense mechanisms in the medicinal fungus Ganoderma sinense.</title>
        <authorList>
            <person name="Zhu Y."/>
            <person name="Xu J."/>
            <person name="Sun C."/>
            <person name="Zhou S."/>
            <person name="Xu H."/>
            <person name="Nelson D.R."/>
            <person name="Qian J."/>
            <person name="Song J."/>
            <person name="Luo H."/>
            <person name="Xiang L."/>
            <person name="Li Y."/>
            <person name="Xu Z."/>
            <person name="Ji A."/>
            <person name="Wang L."/>
            <person name="Lu S."/>
            <person name="Hayward A."/>
            <person name="Sun W."/>
            <person name="Li X."/>
            <person name="Schwartz D.C."/>
            <person name="Wang Y."/>
            <person name="Chen S."/>
        </authorList>
    </citation>
    <scope>NUCLEOTIDE SEQUENCE [LARGE SCALE GENOMIC DNA]</scope>
    <source>
        <strain evidence="2 3">ZZ0214-1</strain>
    </source>
</reference>
<dbReference type="AlphaFoldDB" id="A0A2G8SN84"/>
<comment type="caution">
    <text evidence="2">The sequence shown here is derived from an EMBL/GenBank/DDBJ whole genome shotgun (WGS) entry which is preliminary data.</text>
</comment>
<gene>
    <name evidence="2" type="ORF">GSI_02825</name>
</gene>
<proteinExistence type="predicted"/>
<feature type="compositionally biased region" description="Acidic residues" evidence="1">
    <location>
        <begin position="159"/>
        <end position="191"/>
    </location>
</feature>
<feature type="compositionally biased region" description="Low complexity" evidence="1">
    <location>
        <begin position="135"/>
        <end position="147"/>
    </location>
</feature>
<dbReference type="OrthoDB" id="10424955at2759"/>
<organism evidence="2 3">
    <name type="scientific">Ganoderma sinense ZZ0214-1</name>
    <dbReference type="NCBI Taxonomy" id="1077348"/>
    <lineage>
        <taxon>Eukaryota</taxon>
        <taxon>Fungi</taxon>
        <taxon>Dikarya</taxon>
        <taxon>Basidiomycota</taxon>
        <taxon>Agaricomycotina</taxon>
        <taxon>Agaricomycetes</taxon>
        <taxon>Polyporales</taxon>
        <taxon>Polyporaceae</taxon>
        <taxon>Ganoderma</taxon>
    </lineage>
</organism>
<dbReference type="Proteomes" id="UP000230002">
    <property type="component" value="Unassembled WGS sequence"/>
</dbReference>
<accession>A0A2G8SN84</accession>
<dbReference type="EMBL" id="AYKW01000004">
    <property type="protein sequence ID" value="PIL35038.1"/>
    <property type="molecule type" value="Genomic_DNA"/>
</dbReference>
<sequence length="191" mass="20790">MASCNACAAFLLLSIFSMWGVLYAFWLSFDTFPVDVRVWDPTPDKLCTLPGAALSVIEEHDATFVCLRSVGSINSMALAANLSAFSECCLLDTIVYLQGENGSLCLAFQTKAEADRFLVSVGFKDLVDEDDSESESSSRAFSPASDSGVSGLAPSEMSVSEDEDTDEDRDDDDDDDDNDEEEHDGEEEEED</sequence>
<evidence type="ECO:0000256" key="1">
    <source>
        <dbReference type="SAM" id="MobiDB-lite"/>
    </source>
</evidence>
<evidence type="ECO:0000313" key="2">
    <source>
        <dbReference type="EMBL" id="PIL35038.1"/>
    </source>
</evidence>
<keyword evidence="3" id="KW-1185">Reference proteome</keyword>
<evidence type="ECO:0000313" key="3">
    <source>
        <dbReference type="Proteomes" id="UP000230002"/>
    </source>
</evidence>
<feature type="region of interest" description="Disordered" evidence="1">
    <location>
        <begin position="130"/>
        <end position="191"/>
    </location>
</feature>
<name>A0A2G8SN84_9APHY</name>